<keyword evidence="3" id="KW-0808">Transferase</keyword>
<dbReference type="Gene3D" id="3.90.550.10">
    <property type="entry name" value="Spore Coat Polysaccharide Biosynthesis Protein SpsA, Chain A"/>
    <property type="match status" value="1"/>
</dbReference>
<dbReference type="PANTHER" id="PTHR43179">
    <property type="entry name" value="RHAMNOSYLTRANSFERASE WBBL"/>
    <property type="match status" value="1"/>
</dbReference>
<evidence type="ECO:0000256" key="2">
    <source>
        <dbReference type="ARBA" id="ARBA00022676"/>
    </source>
</evidence>
<dbReference type="GO" id="GO:0016757">
    <property type="term" value="F:glycosyltransferase activity"/>
    <property type="evidence" value="ECO:0007669"/>
    <property type="project" value="UniProtKB-KW"/>
</dbReference>
<gene>
    <name evidence="5" type="ORF">ICI42_11075</name>
</gene>
<dbReference type="EMBL" id="JACVVX010000003">
    <property type="protein sequence ID" value="MBD0415197.1"/>
    <property type="molecule type" value="Genomic_DNA"/>
</dbReference>
<sequence length="291" mass="31724">MAEQPEIGIVVVSYNMARELPRTLQSLSPDYQKNCPPGRCEVIVVDNGSAEPPDAERFASLGMNVTVRRQQNPGPSPAAAVNMGLALTRAPLVGVWIDGARLASPGLIDACARAAQLHPKPVIATVNFHLGPSEQYLSMQSGYDRLEEDRLLASIDWPRGADRLGEISTQVWHGGRDGPMLESNALFLRRELWDELGGYDEAFEGPGGGAVNIDTFTRACESPGAQLIVVGNEGTYHQFHGGTISNAPGHAMEATKRLAAEYYRLRRKPLRPVKAPRWFFDPVSGALDRKL</sequence>
<dbReference type="InterPro" id="IPR001173">
    <property type="entry name" value="Glyco_trans_2-like"/>
</dbReference>
<organism evidence="5 6">
    <name type="scientific">Oryzicola mucosus</name>
    <dbReference type="NCBI Taxonomy" id="2767425"/>
    <lineage>
        <taxon>Bacteria</taxon>
        <taxon>Pseudomonadati</taxon>
        <taxon>Pseudomonadota</taxon>
        <taxon>Alphaproteobacteria</taxon>
        <taxon>Hyphomicrobiales</taxon>
        <taxon>Phyllobacteriaceae</taxon>
        <taxon>Oryzicola</taxon>
    </lineage>
</organism>
<name>A0A8J6U7V1_9HYPH</name>
<feature type="domain" description="Glycosyltransferase 2-like" evidence="4">
    <location>
        <begin position="9"/>
        <end position="120"/>
    </location>
</feature>
<evidence type="ECO:0000313" key="6">
    <source>
        <dbReference type="Proteomes" id="UP000643405"/>
    </source>
</evidence>
<dbReference type="PANTHER" id="PTHR43179:SF12">
    <property type="entry name" value="GALACTOFURANOSYLTRANSFERASE GLFT2"/>
    <property type="match status" value="1"/>
</dbReference>
<protein>
    <submittedName>
        <fullName evidence="5">Glycosyltransferase family 2 protein</fullName>
    </submittedName>
</protein>
<keyword evidence="2" id="KW-0328">Glycosyltransferase</keyword>
<dbReference type="SUPFAM" id="SSF53448">
    <property type="entry name" value="Nucleotide-diphospho-sugar transferases"/>
    <property type="match status" value="1"/>
</dbReference>
<reference evidence="5" key="1">
    <citation type="submission" date="2020-09" db="EMBL/GenBank/DDBJ databases">
        <title>Genome seq and assembly of Tianweitania sp.</title>
        <authorList>
            <person name="Chhetri G."/>
        </authorList>
    </citation>
    <scope>NUCLEOTIDE SEQUENCE</scope>
    <source>
        <strain evidence="5">Rool2</strain>
    </source>
</reference>
<evidence type="ECO:0000256" key="1">
    <source>
        <dbReference type="ARBA" id="ARBA00006739"/>
    </source>
</evidence>
<dbReference type="CDD" id="cd00761">
    <property type="entry name" value="Glyco_tranf_GTA_type"/>
    <property type="match status" value="1"/>
</dbReference>
<evidence type="ECO:0000259" key="4">
    <source>
        <dbReference type="Pfam" id="PF00535"/>
    </source>
</evidence>
<dbReference type="RefSeq" id="WP_188164637.1">
    <property type="nucleotide sequence ID" value="NZ_JACVVX010000003.1"/>
</dbReference>
<evidence type="ECO:0000256" key="3">
    <source>
        <dbReference type="ARBA" id="ARBA00022679"/>
    </source>
</evidence>
<dbReference type="InterPro" id="IPR029044">
    <property type="entry name" value="Nucleotide-diphossugar_trans"/>
</dbReference>
<comment type="similarity">
    <text evidence="1">Belongs to the glycosyltransferase 2 family.</text>
</comment>
<dbReference type="Proteomes" id="UP000643405">
    <property type="component" value="Unassembled WGS sequence"/>
</dbReference>
<dbReference type="Pfam" id="PF00535">
    <property type="entry name" value="Glycos_transf_2"/>
    <property type="match status" value="1"/>
</dbReference>
<dbReference type="AlphaFoldDB" id="A0A8J6U7V1"/>
<proteinExistence type="inferred from homology"/>
<evidence type="ECO:0000313" key="5">
    <source>
        <dbReference type="EMBL" id="MBD0415197.1"/>
    </source>
</evidence>
<accession>A0A8J6U7V1</accession>
<comment type="caution">
    <text evidence="5">The sequence shown here is derived from an EMBL/GenBank/DDBJ whole genome shotgun (WGS) entry which is preliminary data.</text>
</comment>
<keyword evidence="6" id="KW-1185">Reference proteome</keyword>